<name>A0A6J6Z3E1_9ZZZZ</name>
<dbReference type="AlphaFoldDB" id="A0A6J6Z3E1"/>
<reference evidence="2" key="1">
    <citation type="submission" date="2020-05" db="EMBL/GenBank/DDBJ databases">
        <authorList>
            <person name="Chiriac C."/>
            <person name="Salcher M."/>
            <person name="Ghai R."/>
            <person name="Kavagutti S V."/>
        </authorList>
    </citation>
    <scope>NUCLEOTIDE SEQUENCE</scope>
</reference>
<evidence type="ECO:0000313" key="2">
    <source>
        <dbReference type="EMBL" id="CAB4813648.1"/>
    </source>
</evidence>
<sequence>MKLNDLICEKLNMDRALSIKNYKPQVVYLANDYLFLLSRENVSLNDVSNHFRQTLQWLADNDVAAIIQGQVPTCDYELSLFNKFINRSASCLNKELSKTGARDVSEVLRPIVKEFVNHKFIDPLPIVCPDNECSPFIGQMSIFEGRTHLTVTANKLLKPEIEEVVRKLISPGAP</sequence>
<evidence type="ECO:0000259" key="1">
    <source>
        <dbReference type="Pfam" id="PF19040"/>
    </source>
</evidence>
<organism evidence="2">
    <name type="scientific">freshwater metagenome</name>
    <dbReference type="NCBI Taxonomy" id="449393"/>
    <lineage>
        <taxon>unclassified sequences</taxon>
        <taxon>metagenomes</taxon>
        <taxon>ecological metagenomes</taxon>
    </lineage>
</organism>
<dbReference type="EMBL" id="CAFAAP010000223">
    <property type="protein sequence ID" value="CAB4813648.1"/>
    <property type="molecule type" value="Genomic_DNA"/>
</dbReference>
<dbReference type="InterPro" id="IPR043968">
    <property type="entry name" value="SGNH"/>
</dbReference>
<accession>A0A6J6Z3E1</accession>
<feature type="domain" description="SGNH" evidence="1">
    <location>
        <begin position="8"/>
        <end position="162"/>
    </location>
</feature>
<proteinExistence type="predicted"/>
<dbReference type="Pfam" id="PF19040">
    <property type="entry name" value="SGNH"/>
    <property type="match status" value="1"/>
</dbReference>
<gene>
    <name evidence="2" type="ORF">UFOPK3026_01277</name>
</gene>
<protein>
    <submittedName>
        <fullName evidence="2">Unannotated protein</fullName>
    </submittedName>
</protein>